<accession>A0A931DDI7</accession>
<gene>
    <name evidence="2" type="ORF">IW252_002248</name>
</gene>
<dbReference type="RefSeq" id="WP_196836662.1">
    <property type="nucleotide sequence ID" value="NZ_JADOTZ010000001.1"/>
</dbReference>
<evidence type="ECO:0000313" key="3">
    <source>
        <dbReference type="Proteomes" id="UP000625033"/>
    </source>
</evidence>
<organism evidence="2 3">
    <name type="scientific">Zhihengliuella flava</name>
    <dbReference type="NCBI Taxonomy" id="1285193"/>
    <lineage>
        <taxon>Bacteria</taxon>
        <taxon>Bacillati</taxon>
        <taxon>Actinomycetota</taxon>
        <taxon>Actinomycetes</taxon>
        <taxon>Micrococcales</taxon>
        <taxon>Micrococcaceae</taxon>
        <taxon>Zhihengliuella</taxon>
    </lineage>
</organism>
<dbReference type="AlphaFoldDB" id="A0A931DDI7"/>
<name>A0A931DDI7_9MICC</name>
<dbReference type="Proteomes" id="UP000625033">
    <property type="component" value="Unassembled WGS sequence"/>
</dbReference>
<feature type="region of interest" description="Disordered" evidence="1">
    <location>
        <begin position="92"/>
        <end position="112"/>
    </location>
</feature>
<dbReference type="EMBL" id="JADOTZ010000001">
    <property type="protein sequence ID" value="MBG6085481.1"/>
    <property type="molecule type" value="Genomic_DNA"/>
</dbReference>
<keyword evidence="3" id="KW-1185">Reference proteome</keyword>
<sequence>MPTSPGDGAAPPSDVITVTNEEFRSLPLPASELKMQQPVEDHPYYAMSLVGERTHQWAESSEHGVETTVLGTAVKVRATPLEYWWDDGHGVARTAAGPGARRPEQADPETDPAAADVVYEGTGHLEVQLTTVWKIESRLVAEGCDTNSTGWACGDDVWQTTPPWLASE</sequence>
<evidence type="ECO:0000256" key="1">
    <source>
        <dbReference type="SAM" id="MobiDB-lite"/>
    </source>
</evidence>
<reference evidence="2" key="1">
    <citation type="submission" date="2020-11" db="EMBL/GenBank/DDBJ databases">
        <title>Sequencing the genomes of 1000 actinobacteria strains.</title>
        <authorList>
            <person name="Klenk H.-P."/>
        </authorList>
    </citation>
    <scope>NUCLEOTIDE SEQUENCE</scope>
    <source>
        <strain evidence="2">DSM 26152</strain>
    </source>
</reference>
<protein>
    <submittedName>
        <fullName evidence="2">Uncharacterized protein</fullName>
    </submittedName>
</protein>
<evidence type="ECO:0000313" key="2">
    <source>
        <dbReference type="EMBL" id="MBG6085481.1"/>
    </source>
</evidence>
<proteinExistence type="predicted"/>
<comment type="caution">
    <text evidence="2">The sequence shown here is derived from an EMBL/GenBank/DDBJ whole genome shotgun (WGS) entry which is preliminary data.</text>
</comment>